<keyword evidence="3" id="KW-1185">Reference proteome</keyword>
<name>A0A2N0ULL8_9FIRM</name>
<feature type="domain" description="Band 7" evidence="1">
    <location>
        <begin position="23"/>
        <end position="74"/>
    </location>
</feature>
<comment type="caution">
    <text evidence="2">The sequence shown here is derived from an EMBL/GenBank/DDBJ whole genome shotgun (WGS) entry which is preliminary data.</text>
</comment>
<dbReference type="EMBL" id="NNSR01000068">
    <property type="protein sequence ID" value="PKD27874.1"/>
    <property type="molecule type" value="Genomic_DNA"/>
</dbReference>
<dbReference type="InterPro" id="IPR001107">
    <property type="entry name" value="Band_7"/>
</dbReference>
<evidence type="ECO:0000313" key="3">
    <source>
        <dbReference type="Proteomes" id="UP000233425"/>
    </source>
</evidence>
<evidence type="ECO:0000259" key="1">
    <source>
        <dbReference type="Pfam" id="PF01145"/>
    </source>
</evidence>
<proteinExistence type="predicted"/>
<accession>A0A2N0ULL8</accession>
<protein>
    <submittedName>
        <fullName evidence="2">SPFH domain / Band 7 family protein</fullName>
    </submittedName>
</protein>
<dbReference type="Pfam" id="PF01145">
    <property type="entry name" value="Band_7"/>
    <property type="match status" value="1"/>
</dbReference>
<dbReference type="AlphaFoldDB" id="A0A2N0ULL8"/>
<reference evidence="2" key="1">
    <citation type="journal article" date="2018" name="Environ. Microbiol.">
        <title>Sporulation capability and amylosome conservation among diverse human colonic and rumen isolates of the keystone starch-degrader Ruminococcus bromii.</title>
        <authorList>
            <person name="Mukhopadhya I."/>
            <person name="Morais S."/>
            <person name="Laverde-Gomez J."/>
            <person name="Sheridan P.O."/>
            <person name="Walker A.W."/>
            <person name="Kelly W."/>
            <person name="Klieve A.V."/>
            <person name="Ouwerkerk D."/>
            <person name="Duncan S.H."/>
            <person name="Louis P."/>
            <person name="Koropatkin N."/>
            <person name="Cockburn D."/>
            <person name="Kibler R."/>
            <person name="Cooper P.J."/>
            <person name="Sandoval C."/>
            <person name="Crost E."/>
            <person name="Juge N."/>
            <person name="Bayer E.A."/>
            <person name="Flint H.J."/>
        </authorList>
    </citation>
    <scope>NUCLEOTIDE SEQUENCE [LARGE SCALE GENOMIC DNA]</scope>
    <source>
        <strain evidence="2">ATCC 27255</strain>
    </source>
</reference>
<organism evidence="2 3">
    <name type="scientific">Ruminococcus bromii</name>
    <dbReference type="NCBI Taxonomy" id="40518"/>
    <lineage>
        <taxon>Bacteria</taxon>
        <taxon>Bacillati</taxon>
        <taxon>Bacillota</taxon>
        <taxon>Clostridia</taxon>
        <taxon>Eubacteriales</taxon>
        <taxon>Oscillospiraceae</taxon>
        <taxon>Ruminococcus</taxon>
    </lineage>
</organism>
<evidence type="ECO:0000313" key="2">
    <source>
        <dbReference type="EMBL" id="PKD27874.1"/>
    </source>
</evidence>
<gene>
    <name evidence="2" type="ORF">RBATCC27255_01396</name>
</gene>
<dbReference type="Proteomes" id="UP000233425">
    <property type="component" value="Unassembled WGS sequence"/>
</dbReference>
<sequence>MLGLIILGIILLILLIVIVSNVKVVPQAHAYVIERLGTYHVTWSTGLHVKIPFIDKISKKVSLKEQVIDFPPQQHGVNKTIPSCKS</sequence>